<dbReference type="Proteomes" id="UP000775213">
    <property type="component" value="Unassembled WGS sequence"/>
</dbReference>
<comment type="caution">
    <text evidence="1">The sequence shown here is derived from an EMBL/GenBank/DDBJ whole genome shotgun (WGS) entry which is preliminary data.</text>
</comment>
<sequence length="96" mass="10384">MCEIARHLVDVEGEFAGKVVFGDVELLQLGTVIENDGEFAGDVIVGEIEKGETFEITDGCRDRKRDVTIVKVNALDEAIVGARYSVEFAVVAGEIP</sequence>
<evidence type="ECO:0000313" key="2">
    <source>
        <dbReference type="Proteomes" id="UP000775213"/>
    </source>
</evidence>
<evidence type="ECO:0000313" key="1">
    <source>
        <dbReference type="EMBL" id="KAH0468393.1"/>
    </source>
</evidence>
<dbReference type="AlphaFoldDB" id="A0AAV7HLN0"/>
<organism evidence="1 2">
    <name type="scientific">Dendrobium chrysotoxum</name>
    <name type="common">Orchid</name>
    <dbReference type="NCBI Taxonomy" id="161865"/>
    <lineage>
        <taxon>Eukaryota</taxon>
        <taxon>Viridiplantae</taxon>
        <taxon>Streptophyta</taxon>
        <taxon>Embryophyta</taxon>
        <taxon>Tracheophyta</taxon>
        <taxon>Spermatophyta</taxon>
        <taxon>Magnoliopsida</taxon>
        <taxon>Liliopsida</taxon>
        <taxon>Asparagales</taxon>
        <taxon>Orchidaceae</taxon>
        <taxon>Epidendroideae</taxon>
        <taxon>Malaxideae</taxon>
        <taxon>Dendrobiinae</taxon>
        <taxon>Dendrobium</taxon>
    </lineage>
</organism>
<reference evidence="1 2" key="1">
    <citation type="journal article" date="2021" name="Hortic Res">
        <title>Chromosome-scale assembly of the Dendrobium chrysotoxum genome enhances the understanding of orchid evolution.</title>
        <authorList>
            <person name="Zhang Y."/>
            <person name="Zhang G.Q."/>
            <person name="Zhang D."/>
            <person name="Liu X.D."/>
            <person name="Xu X.Y."/>
            <person name="Sun W.H."/>
            <person name="Yu X."/>
            <person name="Zhu X."/>
            <person name="Wang Z.W."/>
            <person name="Zhao X."/>
            <person name="Zhong W.Y."/>
            <person name="Chen H."/>
            <person name="Yin W.L."/>
            <person name="Huang T."/>
            <person name="Niu S.C."/>
            <person name="Liu Z.J."/>
        </authorList>
    </citation>
    <scope>NUCLEOTIDE SEQUENCE [LARGE SCALE GENOMIC DNA]</scope>
    <source>
        <strain evidence="1">Lindl</strain>
    </source>
</reference>
<proteinExistence type="predicted"/>
<keyword evidence="2" id="KW-1185">Reference proteome</keyword>
<gene>
    <name evidence="1" type="ORF">IEQ34_003426</name>
</gene>
<name>A0AAV7HLN0_DENCH</name>
<accession>A0AAV7HLN0</accession>
<protein>
    <submittedName>
        <fullName evidence="1">Uncharacterized protein</fullName>
    </submittedName>
</protein>
<dbReference type="EMBL" id="JAGFBR010000004">
    <property type="protein sequence ID" value="KAH0468393.1"/>
    <property type="molecule type" value="Genomic_DNA"/>
</dbReference>